<dbReference type="Gene3D" id="3.40.50.300">
    <property type="entry name" value="P-loop containing nucleotide triphosphate hydrolases"/>
    <property type="match status" value="3"/>
</dbReference>
<gene>
    <name evidence="7" type="ORF">LX24_02148</name>
</gene>
<keyword evidence="4" id="KW-0342">GTP-binding</keyword>
<dbReference type="GO" id="GO:0005525">
    <property type="term" value="F:GTP binding"/>
    <property type="evidence" value="ECO:0007669"/>
    <property type="project" value="UniProtKB-KW"/>
</dbReference>
<keyword evidence="8" id="KW-1185">Reference proteome</keyword>
<protein>
    <submittedName>
        <fullName evidence="7">Dynamin family protein</fullName>
    </submittedName>
</protein>
<keyword evidence="2" id="KW-0547">Nucleotide-binding</keyword>
<evidence type="ECO:0000259" key="6">
    <source>
        <dbReference type="Pfam" id="PF00350"/>
    </source>
</evidence>
<feature type="domain" description="Dynamin N-terminal" evidence="6">
    <location>
        <begin position="373"/>
        <end position="643"/>
    </location>
</feature>
<comment type="subcellular location">
    <subcellularLocation>
        <location evidence="1">Membrane</location>
    </subcellularLocation>
</comment>
<feature type="domain" description="Dynamin N-terminal" evidence="6">
    <location>
        <begin position="29"/>
        <end position="132"/>
    </location>
</feature>
<dbReference type="EMBL" id="VNHM01000012">
    <property type="protein sequence ID" value="TYO94681.1"/>
    <property type="molecule type" value="Genomic_DNA"/>
</dbReference>
<dbReference type="Pfam" id="PF00350">
    <property type="entry name" value="Dynamin_N"/>
    <property type="match status" value="2"/>
</dbReference>
<name>A0A5S4ZPU1_9FIRM</name>
<evidence type="ECO:0000256" key="3">
    <source>
        <dbReference type="ARBA" id="ARBA00022801"/>
    </source>
</evidence>
<dbReference type="GO" id="GO:0008053">
    <property type="term" value="P:mitochondrial fusion"/>
    <property type="evidence" value="ECO:0007669"/>
    <property type="project" value="TreeGrafter"/>
</dbReference>
<dbReference type="SUPFAM" id="SSF52540">
    <property type="entry name" value="P-loop containing nucleoside triphosphate hydrolases"/>
    <property type="match status" value="2"/>
</dbReference>
<dbReference type="InterPro" id="IPR027417">
    <property type="entry name" value="P-loop_NTPase"/>
</dbReference>
<evidence type="ECO:0000256" key="1">
    <source>
        <dbReference type="ARBA" id="ARBA00004370"/>
    </source>
</evidence>
<dbReference type="InterPro" id="IPR045063">
    <property type="entry name" value="Dynamin_N"/>
</dbReference>
<reference evidence="7 8" key="1">
    <citation type="submission" date="2019-07" db="EMBL/GenBank/DDBJ databases">
        <title>Genomic Encyclopedia of Type Strains, Phase I: the one thousand microbial genomes (KMG-I) project.</title>
        <authorList>
            <person name="Kyrpides N."/>
        </authorList>
    </citation>
    <scope>NUCLEOTIDE SEQUENCE [LARGE SCALE GENOMIC DNA]</scope>
    <source>
        <strain evidence="7 8">DSM 6562</strain>
    </source>
</reference>
<dbReference type="InterPro" id="IPR027094">
    <property type="entry name" value="Mitofusin_fam"/>
</dbReference>
<dbReference type="AlphaFoldDB" id="A0A5S4ZPU1"/>
<organism evidence="7 8">
    <name type="scientific">Desulfallas thermosapovorans DSM 6562</name>
    <dbReference type="NCBI Taxonomy" id="1121431"/>
    <lineage>
        <taxon>Bacteria</taxon>
        <taxon>Bacillati</taxon>
        <taxon>Bacillota</taxon>
        <taxon>Clostridia</taxon>
        <taxon>Eubacteriales</taxon>
        <taxon>Desulfallaceae</taxon>
        <taxon>Desulfallas</taxon>
    </lineage>
</organism>
<dbReference type="GO" id="GO:0016020">
    <property type="term" value="C:membrane"/>
    <property type="evidence" value="ECO:0007669"/>
    <property type="project" value="UniProtKB-SubCell"/>
</dbReference>
<comment type="caution">
    <text evidence="7">The sequence shown here is derived from an EMBL/GenBank/DDBJ whole genome shotgun (WGS) entry which is preliminary data.</text>
</comment>
<evidence type="ECO:0000256" key="4">
    <source>
        <dbReference type="ARBA" id="ARBA00023134"/>
    </source>
</evidence>
<keyword evidence="5" id="KW-0472">Membrane</keyword>
<dbReference type="RefSeq" id="WP_166512141.1">
    <property type="nucleotide sequence ID" value="NZ_VNHM01000012.1"/>
</dbReference>
<evidence type="ECO:0000313" key="8">
    <source>
        <dbReference type="Proteomes" id="UP000323166"/>
    </source>
</evidence>
<keyword evidence="3" id="KW-0378">Hydrolase</keyword>
<accession>A0A5S4ZPU1</accession>
<evidence type="ECO:0000313" key="7">
    <source>
        <dbReference type="EMBL" id="TYO94681.1"/>
    </source>
</evidence>
<evidence type="ECO:0000256" key="2">
    <source>
        <dbReference type="ARBA" id="ARBA00022741"/>
    </source>
</evidence>
<proteinExistence type="predicted"/>
<dbReference type="Proteomes" id="UP000323166">
    <property type="component" value="Unassembled WGS sequence"/>
</dbReference>
<dbReference type="PANTHER" id="PTHR10465:SF0">
    <property type="entry name" value="SARCALUMENIN"/>
    <property type="match status" value="1"/>
</dbReference>
<dbReference type="PANTHER" id="PTHR10465">
    <property type="entry name" value="TRANSMEMBRANE GTPASE FZO1"/>
    <property type="match status" value="1"/>
</dbReference>
<evidence type="ECO:0000256" key="5">
    <source>
        <dbReference type="ARBA" id="ARBA00023136"/>
    </source>
</evidence>
<dbReference type="GO" id="GO:0003924">
    <property type="term" value="F:GTPase activity"/>
    <property type="evidence" value="ECO:0007669"/>
    <property type="project" value="InterPro"/>
</dbReference>
<sequence>MRSQNIEQFLAGAGKLAETHLTPEEVPTVAVMGPYNSGKSTLVNQLLEQNLSPVDIIPATPVPVRFSYGKRFLARVYFTDRQLHTLTVDELAGFLTRKAPHGSEITRVEVRHKHQLLKKMHIIDTPGMDALQEASSLPGGFPALDHIVYLMHQRGVNETDRQHIQKLLSNNRPGEISFWLNCNLGPFDGTSLEESRRVLRQICGSEVTVHFINTLDHGDISKFRLFIENRAAVLNLQKITGKLKELDRKIPDIINRSMRENNDTYFLVQFWPAAEHARQILHSQNIIKTLPPVTQQIESLLEKPVRPAVDPGGTPVVYSSTGPRHDPVAIREKILTLLEQAIADPTFTPYSASIRKLESLHGRLKKENYLVTAAGGFSSGKSTFFNALMGEAILPAENRPTTSAITLLKHGHNKKATINYSRQVVIPTHRLEDGQAILCRHELAALEHWLTSPKLLGEIYALEKGKTGRLVKVTAEELLDEIELLKKSFARVKREFPGHRRPWKSLFKKISRQKFLASQLADYFIIHFKDEASRVLALETPDGQTALAEILGSHLALRVADIVIEHPAEPLRLATFVDTPGLDSVYHHHREIASRYLPMSDCFLFFLNGKHILTQPDMGVWEMIRRAIQDKNHSDRKTFIVVNFVDMLTDLERNKVSDYLQENLVASGKAASGSIHFLSALNSLNGRDKTNFSRLIQHLKERIWELRCTDNYREFLLAFRNALPGTVLQNTNQSGSDTDRQLTALRKEVQTLQLEIKQKIEHWRGKIASFDTREDFRGFLEGQKSIRKGFFGLSRKSVPVPSCRDMFASINSSLTGFLARWSAYTDGFTFAGLDTTGLKNGTMELLNKKFNLNRARKILNQYITEEEKYIYSAIKKMEHHIESQLKLHAPKPGHPGVSPAALMAAHRYITEINKLENDIFGNIQR</sequence>